<name>A0A914VVD7_9BILA</name>
<organism evidence="4 5">
    <name type="scientific">Plectus sambesii</name>
    <dbReference type="NCBI Taxonomy" id="2011161"/>
    <lineage>
        <taxon>Eukaryota</taxon>
        <taxon>Metazoa</taxon>
        <taxon>Ecdysozoa</taxon>
        <taxon>Nematoda</taxon>
        <taxon>Chromadorea</taxon>
        <taxon>Plectida</taxon>
        <taxon>Plectina</taxon>
        <taxon>Plectoidea</taxon>
        <taxon>Plectidae</taxon>
        <taxon>Plectus</taxon>
    </lineage>
</organism>
<dbReference type="GO" id="GO:0005769">
    <property type="term" value="C:early endosome"/>
    <property type="evidence" value="ECO:0007669"/>
    <property type="project" value="InterPro"/>
</dbReference>
<dbReference type="Proteomes" id="UP000887566">
    <property type="component" value="Unplaced"/>
</dbReference>
<dbReference type="InterPro" id="IPR021854">
    <property type="entry name" value="WASH1_WAHD"/>
</dbReference>
<dbReference type="GO" id="GO:0043015">
    <property type="term" value="F:gamma-tubulin binding"/>
    <property type="evidence" value="ECO:0007669"/>
    <property type="project" value="TreeGrafter"/>
</dbReference>
<evidence type="ECO:0000313" key="4">
    <source>
        <dbReference type="Proteomes" id="UP000887566"/>
    </source>
</evidence>
<protein>
    <submittedName>
        <fullName evidence="5">WASH1 WAHD domain-containing protein</fullName>
    </submittedName>
</protein>
<dbReference type="GO" id="GO:0071203">
    <property type="term" value="C:WASH complex"/>
    <property type="evidence" value="ECO:0007669"/>
    <property type="project" value="InterPro"/>
</dbReference>
<dbReference type="GO" id="GO:0034314">
    <property type="term" value="P:Arp2/3 complex-mediated actin nucleation"/>
    <property type="evidence" value="ECO:0007669"/>
    <property type="project" value="InterPro"/>
</dbReference>
<dbReference type="GO" id="GO:0043014">
    <property type="term" value="F:alpha-tubulin binding"/>
    <property type="evidence" value="ECO:0007669"/>
    <property type="project" value="InterPro"/>
</dbReference>
<dbReference type="GO" id="GO:0003779">
    <property type="term" value="F:actin binding"/>
    <property type="evidence" value="ECO:0007669"/>
    <property type="project" value="UniProtKB-KW"/>
</dbReference>
<dbReference type="GO" id="GO:0005829">
    <property type="term" value="C:cytosol"/>
    <property type="evidence" value="ECO:0007669"/>
    <property type="project" value="GOC"/>
</dbReference>
<comment type="similarity">
    <text evidence="1">Belongs to the WASH1 family.</text>
</comment>
<reference evidence="5" key="1">
    <citation type="submission" date="2022-11" db="UniProtKB">
        <authorList>
            <consortium name="WormBaseParasite"/>
        </authorList>
    </citation>
    <scope>IDENTIFICATION</scope>
</reference>
<accession>A0A914VVD7</accession>
<keyword evidence="4" id="KW-1185">Reference proteome</keyword>
<dbReference type="GO" id="GO:0042147">
    <property type="term" value="P:retrograde transport, endosome to Golgi"/>
    <property type="evidence" value="ECO:0007669"/>
    <property type="project" value="TreeGrafter"/>
</dbReference>
<dbReference type="GO" id="GO:0055037">
    <property type="term" value="C:recycling endosome"/>
    <property type="evidence" value="ECO:0007669"/>
    <property type="project" value="TreeGrafter"/>
</dbReference>
<dbReference type="GO" id="GO:0006887">
    <property type="term" value="P:exocytosis"/>
    <property type="evidence" value="ECO:0007669"/>
    <property type="project" value="TreeGrafter"/>
</dbReference>
<evidence type="ECO:0000259" key="3">
    <source>
        <dbReference type="Pfam" id="PF11945"/>
    </source>
</evidence>
<evidence type="ECO:0000256" key="2">
    <source>
        <dbReference type="ARBA" id="ARBA00023203"/>
    </source>
</evidence>
<evidence type="ECO:0000256" key="1">
    <source>
        <dbReference type="ARBA" id="ARBA00005602"/>
    </source>
</evidence>
<keyword evidence="2" id="KW-0009">Actin-binding</keyword>
<evidence type="ECO:0000313" key="5">
    <source>
        <dbReference type="WBParaSite" id="PSAMB.scaffold2462size23081.g17854.t1"/>
    </source>
</evidence>
<dbReference type="PANTHER" id="PTHR23331:SF1">
    <property type="entry name" value="WASH COMPLEX SUBUNIT 1"/>
    <property type="match status" value="1"/>
</dbReference>
<dbReference type="PANTHER" id="PTHR23331">
    <property type="entry name" value="CXYORF1"/>
    <property type="match status" value="1"/>
</dbReference>
<dbReference type="GO" id="GO:0032456">
    <property type="term" value="P:endocytic recycling"/>
    <property type="evidence" value="ECO:0007669"/>
    <property type="project" value="TreeGrafter"/>
</dbReference>
<dbReference type="WBParaSite" id="PSAMB.scaffold2462size23081.g17854.t1">
    <property type="protein sequence ID" value="PSAMB.scaffold2462size23081.g17854.t1"/>
    <property type="gene ID" value="PSAMB.scaffold2462size23081.g17854"/>
</dbReference>
<sequence length="277" mass="30915">MYSVRLIPPDLRREDAMVQVADALDELDRVVEDVFSRISDRLSTCQRRAVAVSRRTDSLQVKVDQIKQLKKAVAVFSPAKYPDSIVYSNDAAVFDRPTRARLHKDEHLSPTRRPIKQRFPASLDVKAIVEEKNRFYNPQVKRNSAQQMDFREGLGPTPRGLTSVADLLLFNTSLNPYKYSAVDDPLEHLGKIRPVLPSELVEDNESSLGDAPTTIGQRELAQKRQVDPFAYRPELGDVADFDVPDFLPDLPGIASDVSFASPTFGSIAPSALENLPA</sequence>
<dbReference type="AlphaFoldDB" id="A0A914VVD7"/>
<proteinExistence type="inferred from homology"/>
<dbReference type="Gene3D" id="1.20.5.340">
    <property type="match status" value="1"/>
</dbReference>
<dbReference type="Pfam" id="PF11945">
    <property type="entry name" value="WASH_WAHD"/>
    <property type="match status" value="1"/>
</dbReference>
<dbReference type="InterPro" id="IPR028290">
    <property type="entry name" value="WASH1"/>
</dbReference>
<feature type="domain" description="WASH1 WAHD" evidence="3">
    <location>
        <begin position="2"/>
        <end position="271"/>
    </location>
</feature>